<feature type="domain" description="ABC-2 type transporter transmembrane" evidence="6">
    <location>
        <begin position="4"/>
        <end position="178"/>
    </location>
</feature>
<dbReference type="AlphaFoldDB" id="A0A0A9X8J3"/>
<dbReference type="InterPro" id="IPR013525">
    <property type="entry name" value="ABC2_TM"/>
</dbReference>
<keyword evidence="3 5" id="KW-1133">Transmembrane helix</keyword>
<feature type="non-terminal residue" evidence="7">
    <location>
        <position position="1"/>
    </location>
</feature>
<dbReference type="Pfam" id="PF12698">
    <property type="entry name" value="ABC2_membrane_3"/>
    <property type="match status" value="1"/>
</dbReference>
<dbReference type="GO" id="GO:0005524">
    <property type="term" value="F:ATP binding"/>
    <property type="evidence" value="ECO:0007669"/>
    <property type="project" value="UniProtKB-KW"/>
</dbReference>
<sequence length="182" mass="20492">PFANYDDSNKQRNFIATYLIIWFGIIFILATFTSQIIHEKASGIREILKINGAKIWIIYGNWFIPYGLITMAMAVIIACLWKMIDQGGALITYTETYICFLILLLFYWSELCSVAFIASLISSPIWGILVVIGYWAVSFGVVYYLLSVYQMSNVQLVFLALLPVGGLQECFVAMAAYETTGA</sequence>
<evidence type="ECO:0000256" key="3">
    <source>
        <dbReference type="ARBA" id="ARBA00022989"/>
    </source>
</evidence>
<protein>
    <submittedName>
        <fullName evidence="7">ATP-binding cassette sub-family A member 1</fullName>
    </submittedName>
</protein>
<evidence type="ECO:0000259" key="6">
    <source>
        <dbReference type="Pfam" id="PF12698"/>
    </source>
</evidence>
<feature type="transmembrane region" description="Helical" evidence="5">
    <location>
        <begin position="15"/>
        <end position="37"/>
    </location>
</feature>
<reference evidence="7" key="1">
    <citation type="journal article" date="2014" name="PLoS ONE">
        <title>Transcriptome-Based Identification of ABC Transporters in the Western Tarnished Plant Bug Lygus hesperus.</title>
        <authorList>
            <person name="Hull J.J."/>
            <person name="Chaney K."/>
            <person name="Geib S.M."/>
            <person name="Fabrick J.A."/>
            <person name="Brent C.S."/>
            <person name="Walsh D."/>
            <person name="Lavine L.C."/>
        </authorList>
    </citation>
    <scope>NUCLEOTIDE SEQUENCE</scope>
</reference>
<organism evidence="7">
    <name type="scientific">Lygus hesperus</name>
    <name type="common">Western plant bug</name>
    <dbReference type="NCBI Taxonomy" id="30085"/>
    <lineage>
        <taxon>Eukaryota</taxon>
        <taxon>Metazoa</taxon>
        <taxon>Ecdysozoa</taxon>
        <taxon>Arthropoda</taxon>
        <taxon>Hexapoda</taxon>
        <taxon>Insecta</taxon>
        <taxon>Pterygota</taxon>
        <taxon>Neoptera</taxon>
        <taxon>Paraneoptera</taxon>
        <taxon>Hemiptera</taxon>
        <taxon>Heteroptera</taxon>
        <taxon>Panheteroptera</taxon>
        <taxon>Cimicomorpha</taxon>
        <taxon>Miridae</taxon>
        <taxon>Mirini</taxon>
        <taxon>Lygus</taxon>
    </lineage>
</organism>
<evidence type="ECO:0000313" key="7">
    <source>
        <dbReference type="EMBL" id="JAG17042.1"/>
    </source>
</evidence>
<feature type="transmembrane region" description="Helical" evidence="5">
    <location>
        <begin position="115"/>
        <end position="136"/>
    </location>
</feature>
<comment type="subcellular location">
    <subcellularLocation>
        <location evidence="1">Membrane</location>
        <topology evidence="1">Multi-pass membrane protein</topology>
    </subcellularLocation>
</comment>
<keyword evidence="7" id="KW-0067">ATP-binding</keyword>
<proteinExistence type="predicted"/>
<gene>
    <name evidence="7" type="primary">Abca1_2</name>
    <name evidence="7" type="ORF">CM83_4451</name>
</gene>
<keyword evidence="2 5" id="KW-0812">Transmembrane</keyword>
<keyword evidence="4 5" id="KW-0472">Membrane</keyword>
<dbReference type="GO" id="GO:0140359">
    <property type="term" value="F:ABC-type transporter activity"/>
    <property type="evidence" value="ECO:0007669"/>
    <property type="project" value="InterPro"/>
</dbReference>
<evidence type="ECO:0000256" key="5">
    <source>
        <dbReference type="SAM" id="Phobius"/>
    </source>
</evidence>
<evidence type="ECO:0000256" key="1">
    <source>
        <dbReference type="ARBA" id="ARBA00004141"/>
    </source>
</evidence>
<name>A0A0A9X8J3_LYGHE</name>
<evidence type="ECO:0000256" key="2">
    <source>
        <dbReference type="ARBA" id="ARBA00022692"/>
    </source>
</evidence>
<dbReference type="EMBL" id="GBHO01026562">
    <property type="protein sequence ID" value="JAG17042.1"/>
    <property type="molecule type" value="Transcribed_RNA"/>
</dbReference>
<keyword evidence="7" id="KW-0547">Nucleotide-binding</keyword>
<dbReference type="GO" id="GO:0016020">
    <property type="term" value="C:membrane"/>
    <property type="evidence" value="ECO:0007669"/>
    <property type="project" value="UniProtKB-SubCell"/>
</dbReference>
<accession>A0A0A9X8J3</accession>
<feature type="transmembrane region" description="Helical" evidence="5">
    <location>
        <begin position="156"/>
        <end position="177"/>
    </location>
</feature>
<feature type="non-terminal residue" evidence="7">
    <location>
        <position position="182"/>
    </location>
</feature>
<reference evidence="7" key="2">
    <citation type="submission" date="2014-07" db="EMBL/GenBank/DDBJ databases">
        <authorList>
            <person name="Hull J."/>
        </authorList>
    </citation>
    <scope>NUCLEOTIDE SEQUENCE</scope>
</reference>
<evidence type="ECO:0000256" key="4">
    <source>
        <dbReference type="ARBA" id="ARBA00023136"/>
    </source>
</evidence>
<feature type="transmembrane region" description="Helical" evidence="5">
    <location>
        <begin position="58"/>
        <end position="84"/>
    </location>
</feature>